<dbReference type="EMBL" id="CM042884">
    <property type="protein sequence ID" value="KAI4368848.1"/>
    <property type="molecule type" value="Genomic_DNA"/>
</dbReference>
<reference evidence="2" key="1">
    <citation type="journal article" date="2023" name="Front. Plant Sci.">
        <title>Chromosomal-level genome assembly of Melastoma candidum provides insights into trichome evolution.</title>
        <authorList>
            <person name="Zhong Y."/>
            <person name="Wu W."/>
            <person name="Sun C."/>
            <person name="Zou P."/>
            <person name="Liu Y."/>
            <person name="Dai S."/>
            <person name="Zhou R."/>
        </authorList>
    </citation>
    <scope>NUCLEOTIDE SEQUENCE [LARGE SCALE GENOMIC DNA]</scope>
</reference>
<accession>A0ACB9QQB3</accession>
<evidence type="ECO:0000313" key="1">
    <source>
        <dbReference type="EMBL" id="KAI4368848.1"/>
    </source>
</evidence>
<protein>
    <submittedName>
        <fullName evidence="1">Uncharacterized protein</fullName>
    </submittedName>
</protein>
<dbReference type="Proteomes" id="UP001057402">
    <property type="component" value="Chromosome 5"/>
</dbReference>
<organism evidence="1 2">
    <name type="scientific">Melastoma candidum</name>
    <dbReference type="NCBI Taxonomy" id="119954"/>
    <lineage>
        <taxon>Eukaryota</taxon>
        <taxon>Viridiplantae</taxon>
        <taxon>Streptophyta</taxon>
        <taxon>Embryophyta</taxon>
        <taxon>Tracheophyta</taxon>
        <taxon>Spermatophyta</taxon>
        <taxon>Magnoliopsida</taxon>
        <taxon>eudicotyledons</taxon>
        <taxon>Gunneridae</taxon>
        <taxon>Pentapetalae</taxon>
        <taxon>rosids</taxon>
        <taxon>malvids</taxon>
        <taxon>Myrtales</taxon>
        <taxon>Melastomataceae</taxon>
        <taxon>Melastomatoideae</taxon>
        <taxon>Melastomateae</taxon>
        <taxon>Melastoma</taxon>
    </lineage>
</organism>
<gene>
    <name evidence="1" type="ORF">MLD38_017359</name>
</gene>
<sequence>MAKRELSSTLRNLKFMQRAANAEEKAVQKDKEDAQEVQSEADDGSFVSSASLTKRCVVIMEGDPHPGAVIGRMSFQSFNPSVDKMNGITPDDTQTDAEPEVPSTSAAAQRESASLGGNPMAMNEDDSMDFKEPDSGGRGDLKRKQLPVTGETHYPNKSPRNRVSDQGSSGAKDRRSNKRPKKDKLDWNILRPSKGQKQ</sequence>
<evidence type="ECO:0000313" key="2">
    <source>
        <dbReference type="Proteomes" id="UP001057402"/>
    </source>
</evidence>
<name>A0ACB9QQB3_9MYRT</name>
<proteinExistence type="predicted"/>
<comment type="caution">
    <text evidence="1">The sequence shown here is derived from an EMBL/GenBank/DDBJ whole genome shotgun (WGS) entry which is preliminary data.</text>
</comment>
<keyword evidence="2" id="KW-1185">Reference proteome</keyword>